<dbReference type="EMBL" id="MLHL01000040">
    <property type="protein sequence ID" value="OOF47894.1"/>
    <property type="molecule type" value="Genomic_DNA"/>
</dbReference>
<dbReference type="EMBL" id="MLHK01000007">
    <property type="protein sequence ID" value="OOF46994.1"/>
    <property type="molecule type" value="Genomic_DNA"/>
</dbReference>
<gene>
    <name evidence="2" type="ORF">BKK51_00990</name>
    <name evidence="3" type="ORF">BKK52_07435</name>
</gene>
<evidence type="ECO:0000313" key="4">
    <source>
        <dbReference type="Proteomes" id="UP000188728"/>
    </source>
</evidence>
<reference evidence="4 5" key="1">
    <citation type="submission" date="2016-10" db="EMBL/GenBank/DDBJ databases">
        <title>Rodentibacter gen. nov. and new species.</title>
        <authorList>
            <person name="Christensen H."/>
        </authorList>
    </citation>
    <scope>NUCLEOTIDE SEQUENCE [LARGE SCALE GENOMIC DNA]</scope>
    <source>
        <strain evidence="2 4">H1983213011</strain>
        <strain evidence="3 5">H1987082031</strain>
    </source>
</reference>
<evidence type="ECO:0000259" key="1">
    <source>
        <dbReference type="Pfam" id="PF00149"/>
    </source>
</evidence>
<dbReference type="Gene3D" id="3.60.21.10">
    <property type="match status" value="1"/>
</dbReference>
<dbReference type="Proteomes" id="UP000189161">
    <property type="component" value="Unassembled WGS sequence"/>
</dbReference>
<dbReference type="RefSeq" id="WP_077421459.1">
    <property type="nucleotide sequence ID" value="NZ_MLHK01000007.1"/>
</dbReference>
<comment type="caution">
    <text evidence="2">The sequence shown here is derived from an EMBL/GenBank/DDBJ whole genome shotgun (WGS) entry which is preliminary data.</text>
</comment>
<accession>A0A1V3J0B5</accession>
<dbReference type="Pfam" id="PF00149">
    <property type="entry name" value="Metallophos"/>
    <property type="match status" value="1"/>
</dbReference>
<dbReference type="OrthoDB" id="356681at2"/>
<proteinExistence type="predicted"/>
<dbReference type="Proteomes" id="UP000188728">
    <property type="component" value="Unassembled WGS sequence"/>
</dbReference>
<dbReference type="InterPro" id="IPR004843">
    <property type="entry name" value="Calcineurin-like_PHP"/>
</dbReference>
<feature type="domain" description="Calcineurin-like phosphoesterase" evidence="1">
    <location>
        <begin position="17"/>
        <end position="211"/>
    </location>
</feature>
<name>A0A1V3IXF5_9PAST</name>
<dbReference type="GO" id="GO:0016787">
    <property type="term" value="F:hydrolase activity"/>
    <property type="evidence" value="ECO:0007669"/>
    <property type="project" value="InterPro"/>
</dbReference>
<organism evidence="2 4">
    <name type="scientific">Rodentibacter trehalosifermentans</name>
    <dbReference type="NCBI Taxonomy" id="1908263"/>
    <lineage>
        <taxon>Bacteria</taxon>
        <taxon>Pseudomonadati</taxon>
        <taxon>Pseudomonadota</taxon>
        <taxon>Gammaproteobacteria</taxon>
        <taxon>Pasteurellales</taxon>
        <taxon>Pasteurellaceae</taxon>
        <taxon>Rodentibacter</taxon>
    </lineage>
</organism>
<keyword evidence="5" id="KW-1185">Reference proteome</keyword>
<evidence type="ECO:0000313" key="3">
    <source>
        <dbReference type="EMBL" id="OOF47894.1"/>
    </source>
</evidence>
<dbReference type="SUPFAM" id="SSF56300">
    <property type="entry name" value="Metallo-dependent phosphatases"/>
    <property type="match status" value="1"/>
</dbReference>
<protein>
    <recommendedName>
        <fullName evidence="1">Calcineurin-like phosphoesterase domain-containing protein</fullName>
    </recommendedName>
</protein>
<accession>A0A1V3IXF5</accession>
<dbReference type="InterPro" id="IPR029052">
    <property type="entry name" value="Metallo-depent_PP-like"/>
</dbReference>
<dbReference type="PANTHER" id="PTHR37844:SF2">
    <property type="entry name" value="SER_THR PROTEIN PHOSPHATASE SUPERFAMILY (AFU_ORTHOLOGUE AFUA_1G14840)"/>
    <property type="match status" value="1"/>
</dbReference>
<evidence type="ECO:0000313" key="2">
    <source>
        <dbReference type="EMBL" id="OOF46994.1"/>
    </source>
</evidence>
<evidence type="ECO:0000313" key="5">
    <source>
        <dbReference type="Proteomes" id="UP000189161"/>
    </source>
</evidence>
<dbReference type="AlphaFoldDB" id="A0A1V3IXF5"/>
<dbReference type="PANTHER" id="PTHR37844">
    <property type="entry name" value="SER/THR PROTEIN PHOSPHATASE SUPERFAMILY (AFU_ORTHOLOGUE AFUA_1G14840)"/>
    <property type="match status" value="1"/>
</dbReference>
<sequence>MKLQLLSDTHGTPYFVDQNADLIVHLGDFGNGLSGAIEFHENCKKFGKPYVFVLGNHDFYHENMTEVYRKILDLKLNCLFEHQVFEFDGWRFVGGTLFTNFRQNTVAFREHEKFKLISERCIADFGYIFDYQANEKSERRITANDYVRFFNHQLNWINRFRGKDKTVVLTHFPPSLICQDPQFDNSPLNPYFINDISLDGFNFWFSGHTHSAVDTVFQGCRVVINPLGYPNEHGKNGFISELLIEL</sequence>